<dbReference type="OrthoDB" id="674604at2759"/>
<keyword evidence="2" id="KW-1185">Reference proteome</keyword>
<gene>
    <name evidence="1" type="ORF">EPI10_002765</name>
</gene>
<dbReference type="Proteomes" id="UP000325315">
    <property type="component" value="Unassembled WGS sequence"/>
</dbReference>
<reference evidence="1" key="1">
    <citation type="submission" date="2019-08" db="EMBL/GenBank/DDBJ databases">
        <authorList>
            <person name="Liu F."/>
        </authorList>
    </citation>
    <scope>NUCLEOTIDE SEQUENCE [LARGE SCALE GENOMIC DNA]</scope>
    <source>
        <strain evidence="1">PA1801</strain>
        <tissue evidence="1">Leaf</tissue>
    </source>
</reference>
<evidence type="ECO:0000313" key="2">
    <source>
        <dbReference type="Proteomes" id="UP000325315"/>
    </source>
</evidence>
<name>A0A5B6VF70_9ROSI</name>
<dbReference type="AlphaFoldDB" id="A0A5B6VF70"/>
<organism evidence="1 2">
    <name type="scientific">Gossypium australe</name>
    <dbReference type="NCBI Taxonomy" id="47621"/>
    <lineage>
        <taxon>Eukaryota</taxon>
        <taxon>Viridiplantae</taxon>
        <taxon>Streptophyta</taxon>
        <taxon>Embryophyta</taxon>
        <taxon>Tracheophyta</taxon>
        <taxon>Spermatophyta</taxon>
        <taxon>Magnoliopsida</taxon>
        <taxon>eudicotyledons</taxon>
        <taxon>Gunneridae</taxon>
        <taxon>Pentapetalae</taxon>
        <taxon>rosids</taxon>
        <taxon>malvids</taxon>
        <taxon>Malvales</taxon>
        <taxon>Malvaceae</taxon>
        <taxon>Malvoideae</taxon>
        <taxon>Gossypium</taxon>
    </lineage>
</organism>
<protein>
    <submittedName>
        <fullName evidence="1">Serine/threonine-protein phosphatase 7 long form-like protein</fullName>
    </submittedName>
</protein>
<evidence type="ECO:0000313" key="1">
    <source>
        <dbReference type="EMBL" id="KAA3467782.1"/>
    </source>
</evidence>
<proteinExistence type="predicted"/>
<comment type="caution">
    <text evidence="1">The sequence shown here is derived from an EMBL/GenBank/DDBJ whole genome shotgun (WGS) entry which is preliminary data.</text>
</comment>
<accession>A0A5B6VF70</accession>
<dbReference type="EMBL" id="SMMG02000007">
    <property type="protein sequence ID" value="KAA3467782.1"/>
    <property type="molecule type" value="Genomic_DNA"/>
</dbReference>
<sequence>MATEDTYVPPPVCGVQLRLSIEGEPVTGLEKVPDLWATCERLLGRVPQDNEEGHLTHIKFNWLKENF</sequence>